<organism evidence="2 3">
    <name type="scientific">Pararge aegeria aegeria</name>
    <dbReference type="NCBI Taxonomy" id="348720"/>
    <lineage>
        <taxon>Eukaryota</taxon>
        <taxon>Metazoa</taxon>
        <taxon>Ecdysozoa</taxon>
        <taxon>Arthropoda</taxon>
        <taxon>Hexapoda</taxon>
        <taxon>Insecta</taxon>
        <taxon>Pterygota</taxon>
        <taxon>Neoptera</taxon>
        <taxon>Endopterygota</taxon>
        <taxon>Lepidoptera</taxon>
        <taxon>Glossata</taxon>
        <taxon>Ditrysia</taxon>
        <taxon>Papilionoidea</taxon>
        <taxon>Nymphalidae</taxon>
        <taxon>Satyrinae</taxon>
        <taxon>Satyrini</taxon>
        <taxon>Parargina</taxon>
        <taxon>Pararge</taxon>
    </lineage>
</organism>
<keyword evidence="3" id="KW-1185">Reference proteome</keyword>
<proteinExistence type="predicted"/>
<feature type="region of interest" description="Disordered" evidence="1">
    <location>
        <begin position="38"/>
        <end position="58"/>
    </location>
</feature>
<dbReference type="Proteomes" id="UP000838756">
    <property type="component" value="Unassembled WGS sequence"/>
</dbReference>
<protein>
    <submittedName>
        <fullName evidence="2">Jg4353 protein</fullName>
    </submittedName>
</protein>
<evidence type="ECO:0000256" key="1">
    <source>
        <dbReference type="SAM" id="MobiDB-lite"/>
    </source>
</evidence>
<name>A0A8S4RR24_9NEOP</name>
<dbReference type="EMBL" id="CAKXAJ010025379">
    <property type="protein sequence ID" value="CAH2238679.1"/>
    <property type="molecule type" value="Genomic_DNA"/>
</dbReference>
<accession>A0A8S4RR24</accession>
<gene>
    <name evidence="2" type="primary">jg4353</name>
    <name evidence="2" type="ORF">PAEG_LOCUS15727</name>
</gene>
<evidence type="ECO:0000313" key="2">
    <source>
        <dbReference type="EMBL" id="CAH2238679.1"/>
    </source>
</evidence>
<sequence length="129" mass="14648">MLLNKPTIHSEIHVTRYRDRYSLARFAKFSLHGDLNTPAPAHRAPANHKPPFKFRSGATSSMTRDNKIGIVGYPATVKENIVKKPACMRDLYNVLKGVWSPPICIGPTWWTKPTYGLNPFSLWEETRGL</sequence>
<reference evidence="2" key="1">
    <citation type="submission" date="2022-03" db="EMBL/GenBank/DDBJ databases">
        <authorList>
            <person name="Lindestad O."/>
        </authorList>
    </citation>
    <scope>NUCLEOTIDE SEQUENCE</scope>
</reference>
<evidence type="ECO:0000313" key="3">
    <source>
        <dbReference type="Proteomes" id="UP000838756"/>
    </source>
</evidence>
<comment type="caution">
    <text evidence="2">The sequence shown here is derived from an EMBL/GenBank/DDBJ whole genome shotgun (WGS) entry which is preliminary data.</text>
</comment>
<dbReference type="AlphaFoldDB" id="A0A8S4RR24"/>
<dbReference type="OrthoDB" id="16520at2759"/>